<evidence type="ECO:0000256" key="1">
    <source>
        <dbReference type="ARBA" id="ARBA00006432"/>
    </source>
</evidence>
<evidence type="ECO:0000259" key="7">
    <source>
        <dbReference type="Pfam" id="PF13193"/>
    </source>
</evidence>
<dbReference type="NCBIfam" id="NF009233">
    <property type="entry name" value="PRK12583.1"/>
    <property type="match status" value="1"/>
</dbReference>
<dbReference type="PANTHER" id="PTHR43201">
    <property type="entry name" value="ACYL-COA SYNTHETASE"/>
    <property type="match status" value="1"/>
</dbReference>
<dbReference type="OrthoDB" id="9803968at2"/>
<dbReference type="CDD" id="cd05917">
    <property type="entry name" value="FACL_like_2"/>
    <property type="match status" value="1"/>
</dbReference>
<dbReference type="InterPro" id="IPR025110">
    <property type="entry name" value="AMP-bd_C"/>
</dbReference>
<comment type="catalytic activity">
    <reaction evidence="3">
        <text>3-(methylsulfanyl)propanoate + ATP + CoA = 3-(methylsulfanyl)propanoyl-CoA + AMP + diphosphate</text>
        <dbReference type="Rhea" id="RHEA:43052"/>
        <dbReference type="ChEBI" id="CHEBI:30616"/>
        <dbReference type="ChEBI" id="CHEBI:33019"/>
        <dbReference type="ChEBI" id="CHEBI:49016"/>
        <dbReference type="ChEBI" id="CHEBI:57287"/>
        <dbReference type="ChEBI" id="CHEBI:82815"/>
        <dbReference type="ChEBI" id="CHEBI:456215"/>
        <dbReference type="EC" id="6.2.1.44"/>
    </reaction>
    <physiologicalReaction direction="left-to-right" evidence="3">
        <dbReference type="Rhea" id="RHEA:43053"/>
    </physiologicalReaction>
</comment>
<evidence type="ECO:0000256" key="3">
    <source>
        <dbReference type="ARBA" id="ARBA00051915"/>
    </source>
</evidence>
<dbReference type="GO" id="GO:0006631">
    <property type="term" value="P:fatty acid metabolic process"/>
    <property type="evidence" value="ECO:0007669"/>
    <property type="project" value="TreeGrafter"/>
</dbReference>
<evidence type="ECO:0000256" key="4">
    <source>
        <dbReference type="ARBA" id="ARBA00066616"/>
    </source>
</evidence>
<dbReference type="RefSeq" id="WP_095446243.1">
    <property type="nucleotide sequence ID" value="NZ_CP022604.1"/>
</dbReference>
<organism evidence="8 9">
    <name type="scientific">Ochrobactrum quorumnocens</name>
    <dbReference type="NCBI Taxonomy" id="271865"/>
    <lineage>
        <taxon>Bacteria</taxon>
        <taxon>Pseudomonadati</taxon>
        <taxon>Pseudomonadota</taxon>
        <taxon>Alphaproteobacteria</taxon>
        <taxon>Hyphomicrobiales</taxon>
        <taxon>Brucellaceae</taxon>
        <taxon>Brucella/Ochrobactrum group</taxon>
        <taxon>Ochrobactrum</taxon>
    </lineage>
</organism>
<sequence length="562" mass="62416">MQQASYVHGANETALIGDTIGNHLDLIAEKYPNHPAVVVRHQNIRLTYAELKSRTDALAEGLLAIGLQPGERIGIWSPNNLEWLFTQFASAKAGLILVNINPAYRAHELKHVLAKVECAALILAPSLKTSDYIEILRSIVPEVDDARPGYLSAEQLPALRCVIRLGEERTSGMFNFDKVAISGNTTTIKQRLQLADELQFDDPINIQFTSGTTGSPKGATLTHHNILNNGFFVGEAMRLSEQDRLCIPVPFYHCFGMVLGNLACVTHGACMVIPNDSFDPLLTLQTVEDEKCTGLHGVPTMFISMLDHPEFARFDLTSLRTGIMAGSPCPIEIMRRGVSEMHQSEITIAYGMTETSPVSFQSATTDPLEKRVSTVGRIHPHLEVKIINVDGTIAPRGEKGELLTRGYSVMRGYWADAAASAEAIDDAGWMHTGDLATIDAEGYCNIVGRIKDLIIRGDENIYPREIEEFLFTHPAISDAQVFGVPDNKFGEIICVWVKLHRDHELGEEELLAFCKQRISHYKIPAHVRFVDEFPMTVTGKIQKFVMRQVMIKELELEEIRTA</sequence>
<dbReference type="Gene3D" id="3.40.50.12780">
    <property type="entry name" value="N-terminal domain of ligase-like"/>
    <property type="match status" value="1"/>
</dbReference>
<evidence type="ECO:0000313" key="8">
    <source>
        <dbReference type="EMBL" id="ASV87361.1"/>
    </source>
</evidence>
<dbReference type="Proteomes" id="UP000215256">
    <property type="component" value="Chromosome 1"/>
</dbReference>
<protein>
    <recommendedName>
        <fullName evidence="5">3-methylmercaptopropionyl-CoA ligase</fullName>
        <ecNumber evidence="4">6.2.1.44</ecNumber>
    </recommendedName>
</protein>
<dbReference type="Pfam" id="PF00501">
    <property type="entry name" value="AMP-binding"/>
    <property type="match status" value="1"/>
</dbReference>
<evidence type="ECO:0000256" key="2">
    <source>
        <dbReference type="ARBA" id="ARBA00022598"/>
    </source>
</evidence>
<dbReference type="SUPFAM" id="SSF56801">
    <property type="entry name" value="Acetyl-CoA synthetase-like"/>
    <property type="match status" value="1"/>
</dbReference>
<dbReference type="PROSITE" id="PS00455">
    <property type="entry name" value="AMP_BINDING"/>
    <property type="match status" value="1"/>
</dbReference>
<dbReference type="PANTHER" id="PTHR43201:SF5">
    <property type="entry name" value="MEDIUM-CHAIN ACYL-COA LIGASE ACSF2, MITOCHONDRIAL"/>
    <property type="match status" value="1"/>
</dbReference>
<dbReference type="InterPro" id="IPR020845">
    <property type="entry name" value="AMP-binding_CS"/>
</dbReference>
<keyword evidence="2" id="KW-0436">Ligase</keyword>
<dbReference type="AlphaFoldDB" id="A0A248ULV1"/>
<dbReference type="EMBL" id="CP022604">
    <property type="protein sequence ID" value="ASV87361.1"/>
    <property type="molecule type" value="Genomic_DNA"/>
</dbReference>
<dbReference type="GO" id="GO:0031956">
    <property type="term" value="F:medium-chain fatty acid-CoA ligase activity"/>
    <property type="evidence" value="ECO:0007669"/>
    <property type="project" value="TreeGrafter"/>
</dbReference>
<dbReference type="InterPro" id="IPR042099">
    <property type="entry name" value="ANL_N_sf"/>
</dbReference>
<feature type="domain" description="AMP-binding enzyme C-terminal" evidence="7">
    <location>
        <begin position="465"/>
        <end position="540"/>
    </location>
</feature>
<reference evidence="8 9" key="1">
    <citation type="submission" date="2017-07" db="EMBL/GenBank/DDBJ databases">
        <title>Phylogenetic study on the rhizospheric bacterium Ochrobactrum sp. A44.</title>
        <authorList>
            <person name="Krzyzanowska D.M."/>
            <person name="Ossowicki A."/>
            <person name="Rajewska M."/>
            <person name="Maciag T."/>
            <person name="Kaczynski Z."/>
            <person name="Czerwicka M."/>
            <person name="Jafra S."/>
        </authorList>
    </citation>
    <scope>NUCLEOTIDE SEQUENCE [LARGE SCALE GENOMIC DNA]</scope>
    <source>
        <strain evidence="8 9">A44</strain>
    </source>
</reference>
<dbReference type="FunFam" id="3.40.50.12780:FF:000003">
    <property type="entry name" value="Long-chain-fatty-acid--CoA ligase FadD"/>
    <property type="match status" value="1"/>
</dbReference>
<dbReference type="InterPro" id="IPR000873">
    <property type="entry name" value="AMP-dep_synth/lig_dom"/>
</dbReference>
<evidence type="ECO:0000313" key="9">
    <source>
        <dbReference type="Proteomes" id="UP000215256"/>
    </source>
</evidence>
<gene>
    <name evidence="8" type="ORF">CES85_0599</name>
</gene>
<evidence type="ECO:0000256" key="5">
    <source>
        <dbReference type="ARBA" id="ARBA00067668"/>
    </source>
</evidence>
<accession>A0A248ULV1</accession>
<feature type="domain" description="AMP-dependent synthetase/ligase" evidence="6">
    <location>
        <begin position="28"/>
        <end position="414"/>
    </location>
</feature>
<evidence type="ECO:0000259" key="6">
    <source>
        <dbReference type="Pfam" id="PF00501"/>
    </source>
</evidence>
<dbReference type="Pfam" id="PF13193">
    <property type="entry name" value="AMP-binding_C"/>
    <property type="match status" value="1"/>
</dbReference>
<comment type="similarity">
    <text evidence="1">Belongs to the ATP-dependent AMP-binding enzyme family.</text>
</comment>
<dbReference type="InterPro" id="IPR045851">
    <property type="entry name" value="AMP-bd_C_sf"/>
</dbReference>
<proteinExistence type="inferred from homology"/>
<dbReference type="EC" id="6.2.1.44" evidence="4"/>
<dbReference type="KEGG" id="och:CES85_0599"/>
<dbReference type="Gene3D" id="3.30.300.30">
    <property type="match status" value="1"/>
</dbReference>
<dbReference type="FunFam" id="3.30.300.30:FF:000008">
    <property type="entry name" value="2,3-dihydroxybenzoate-AMP ligase"/>
    <property type="match status" value="1"/>
</dbReference>
<name>A0A248ULV1_9HYPH</name>